<dbReference type="GO" id="GO:0005829">
    <property type="term" value="C:cytosol"/>
    <property type="evidence" value="ECO:0007669"/>
    <property type="project" value="TreeGrafter"/>
</dbReference>
<accession>A0AAE3ZYD7</accession>
<feature type="domain" description="Luciferase-like" evidence="2">
    <location>
        <begin position="17"/>
        <end position="298"/>
    </location>
</feature>
<dbReference type="EMBL" id="JAVDYC010000001">
    <property type="protein sequence ID" value="MDR7327096.1"/>
    <property type="molecule type" value="Genomic_DNA"/>
</dbReference>
<evidence type="ECO:0000313" key="4">
    <source>
        <dbReference type="Proteomes" id="UP001183629"/>
    </source>
</evidence>
<dbReference type="AlphaFoldDB" id="A0AAE3ZYD7"/>
<gene>
    <name evidence="3" type="ORF">J2S44_007346</name>
</gene>
<evidence type="ECO:0000256" key="1">
    <source>
        <dbReference type="ARBA" id="ARBA00007789"/>
    </source>
</evidence>
<reference evidence="3 4" key="1">
    <citation type="submission" date="2023-07" db="EMBL/GenBank/DDBJ databases">
        <title>Sequencing the genomes of 1000 actinobacteria strains.</title>
        <authorList>
            <person name="Klenk H.-P."/>
        </authorList>
    </citation>
    <scope>NUCLEOTIDE SEQUENCE [LARGE SCALE GENOMIC DNA]</scope>
    <source>
        <strain evidence="3 4">DSM 44711</strain>
    </source>
</reference>
<dbReference type="InterPro" id="IPR011251">
    <property type="entry name" value="Luciferase-like_dom"/>
</dbReference>
<organism evidence="3 4">
    <name type="scientific">Catenuloplanes niger</name>
    <dbReference type="NCBI Taxonomy" id="587534"/>
    <lineage>
        <taxon>Bacteria</taxon>
        <taxon>Bacillati</taxon>
        <taxon>Actinomycetota</taxon>
        <taxon>Actinomycetes</taxon>
        <taxon>Micromonosporales</taxon>
        <taxon>Micromonosporaceae</taxon>
        <taxon>Catenuloplanes</taxon>
    </lineage>
</organism>
<dbReference type="RefSeq" id="WP_310423958.1">
    <property type="nucleotide sequence ID" value="NZ_JAVDYC010000001.1"/>
</dbReference>
<dbReference type="FunFam" id="3.20.20.30:FF:000002">
    <property type="entry name" value="LLM class flavin-dependent oxidoreductase"/>
    <property type="match status" value="1"/>
</dbReference>
<dbReference type="GO" id="GO:0016705">
    <property type="term" value="F:oxidoreductase activity, acting on paired donors, with incorporation or reduction of molecular oxygen"/>
    <property type="evidence" value="ECO:0007669"/>
    <property type="project" value="InterPro"/>
</dbReference>
<dbReference type="InterPro" id="IPR019949">
    <property type="entry name" value="CmoO-like"/>
</dbReference>
<dbReference type="Gene3D" id="3.20.20.30">
    <property type="entry name" value="Luciferase-like domain"/>
    <property type="match status" value="1"/>
</dbReference>
<dbReference type="InterPro" id="IPR036661">
    <property type="entry name" value="Luciferase-like_sf"/>
</dbReference>
<comment type="similarity">
    <text evidence="1">To bacterial alkanal monooxygenase alpha and beta chains.</text>
</comment>
<dbReference type="SUPFAM" id="SSF51679">
    <property type="entry name" value="Bacterial luciferase-like"/>
    <property type="match status" value="1"/>
</dbReference>
<proteinExistence type="predicted"/>
<sequence length="334" mass="35821">MMPTALSLLDLAPIATGQTARDSFEASVELARAAERSGYQRVWYAEHHNMATIASSATSVLIGYVAAHTESIKLGSGGIMLPNHSPLVIAEQFGTLATLYPGRIDLGLGRAPGSDQVTMRALRRDHLSAESFPQDVLELQGYLTGRTRISGVQSYPKPDGEVPLFILGSSLFGAQLAAQLGLPYAFASHFAPDALHQAVQVYRDTFTPSVQLSEPYVIAGVNVIAADTHEEAEDQKTRAYRNRTRAFITRGSVGQNFTDAEIDAFLASPNGQQLAQMTRYTAVGTPEEVRDYLEAFAASIRADELITAHHAEDVAARTRSVELTGAAMTAAAAA</sequence>
<protein>
    <submittedName>
        <fullName evidence="3">Luciferase family oxidoreductase group 1</fullName>
    </submittedName>
</protein>
<dbReference type="NCBIfam" id="TIGR03558">
    <property type="entry name" value="oxido_grp_1"/>
    <property type="match status" value="1"/>
</dbReference>
<evidence type="ECO:0000313" key="3">
    <source>
        <dbReference type="EMBL" id="MDR7327096.1"/>
    </source>
</evidence>
<dbReference type="Proteomes" id="UP001183629">
    <property type="component" value="Unassembled WGS sequence"/>
</dbReference>
<evidence type="ECO:0000259" key="2">
    <source>
        <dbReference type="Pfam" id="PF00296"/>
    </source>
</evidence>
<comment type="caution">
    <text evidence="3">The sequence shown here is derived from an EMBL/GenBank/DDBJ whole genome shotgun (WGS) entry which is preliminary data.</text>
</comment>
<dbReference type="Pfam" id="PF00296">
    <property type="entry name" value="Bac_luciferase"/>
    <property type="match status" value="1"/>
</dbReference>
<dbReference type="InterPro" id="IPR050766">
    <property type="entry name" value="Bact_Lucif_Oxidored"/>
</dbReference>
<dbReference type="PANTHER" id="PTHR30137">
    <property type="entry name" value="LUCIFERASE-LIKE MONOOXYGENASE"/>
    <property type="match status" value="1"/>
</dbReference>
<dbReference type="PANTHER" id="PTHR30137:SF6">
    <property type="entry name" value="LUCIFERASE-LIKE MONOOXYGENASE"/>
    <property type="match status" value="1"/>
</dbReference>
<name>A0AAE3ZYD7_9ACTN</name>
<keyword evidence="4" id="KW-1185">Reference proteome</keyword>